<reference evidence="13" key="2">
    <citation type="submission" date="2020-09" db="EMBL/GenBank/DDBJ databases">
        <authorList>
            <person name="Sun Q."/>
            <person name="Zhou Y."/>
        </authorList>
    </citation>
    <scope>NUCLEOTIDE SEQUENCE</scope>
    <source>
        <strain evidence="13">CGMCC 1.15320</strain>
    </source>
</reference>
<name>A0A916W9U0_9HYPH</name>
<keyword evidence="14" id="KW-1185">Reference proteome</keyword>
<dbReference type="PANTHER" id="PTHR43163:SF6">
    <property type="entry name" value="DIPEPTIDE TRANSPORT SYSTEM PERMEASE PROTEIN DPPB-RELATED"/>
    <property type="match status" value="1"/>
</dbReference>
<comment type="caution">
    <text evidence="13">The sequence shown here is derived from an EMBL/GenBank/DDBJ whole genome shotgun (WGS) entry which is preliminary data.</text>
</comment>
<evidence type="ECO:0000256" key="6">
    <source>
        <dbReference type="ARBA" id="ARBA00022989"/>
    </source>
</evidence>
<accession>A0A916W9U0</accession>
<dbReference type="RefSeq" id="WP_210315568.1">
    <property type="nucleotide sequence ID" value="NZ_BMIF01000015.1"/>
</dbReference>
<sequence>MLAYALRRAFAGLSVLLGITVVVFLILRFIPGDPATAVLLTMVEPGLDSAQITQRDIADVRDQMGLNDPLPQQYATWLGRVLTGNLGTSLRSRQPIADELATRIPATLKLGGAALLVMFLIAIPSGILGGLYAGRSTDHVSRVLSLVGESMPSFFLGVLLIYLFAIKLGWLPAMGGRRPESIILPAITLGVGIAAATSRLLRASLLDTLSQPYMLMAEAKGMKRSTLLFRYALRPALIPVLTSASLVAGGLLGGAAVVETVFAWPGVGRYMIEAISGRDYPVIQGFTLLMAMLFVIINFVVDILYRFLDPRVRVEERGNV</sequence>
<dbReference type="NCBIfam" id="NF045470">
    <property type="entry name" value="Opp2B"/>
    <property type="match status" value="1"/>
</dbReference>
<feature type="transmembrane region" description="Helical" evidence="11">
    <location>
        <begin position="182"/>
        <end position="201"/>
    </location>
</feature>
<evidence type="ECO:0000313" key="14">
    <source>
        <dbReference type="Proteomes" id="UP000636264"/>
    </source>
</evidence>
<feature type="transmembrane region" description="Helical" evidence="11">
    <location>
        <begin position="9"/>
        <end position="30"/>
    </location>
</feature>
<feature type="transmembrane region" description="Helical" evidence="11">
    <location>
        <begin position="154"/>
        <end position="170"/>
    </location>
</feature>
<evidence type="ECO:0000256" key="1">
    <source>
        <dbReference type="ARBA" id="ARBA00004651"/>
    </source>
</evidence>
<evidence type="ECO:0000256" key="8">
    <source>
        <dbReference type="ARBA" id="ARBA00023112"/>
    </source>
</evidence>
<organism evidence="13 14">
    <name type="scientific">Nitratireductor aestuarii</name>
    <dbReference type="NCBI Taxonomy" id="1735103"/>
    <lineage>
        <taxon>Bacteria</taxon>
        <taxon>Pseudomonadati</taxon>
        <taxon>Pseudomonadota</taxon>
        <taxon>Alphaproteobacteria</taxon>
        <taxon>Hyphomicrobiales</taxon>
        <taxon>Phyllobacteriaceae</taxon>
        <taxon>Nitratireductor</taxon>
    </lineage>
</organism>
<reference evidence="13" key="1">
    <citation type="journal article" date="2014" name="Int. J. Syst. Evol. Microbiol.">
        <title>Complete genome sequence of Corynebacterium casei LMG S-19264T (=DSM 44701T), isolated from a smear-ripened cheese.</title>
        <authorList>
            <consortium name="US DOE Joint Genome Institute (JGI-PGF)"/>
            <person name="Walter F."/>
            <person name="Albersmeier A."/>
            <person name="Kalinowski J."/>
            <person name="Ruckert C."/>
        </authorList>
    </citation>
    <scope>NUCLEOTIDE SEQUENCE</scope>
    <source>
        <strain evidence="13">CGMCC 1.15320</strain>
    </source>
</reference>
<dbReference type="Pfam" id="PF19300">
    <property type="entry name" value="BPD_transp_1_N"/>
    <property type="match status" value="1"/>
</dbReference>
<dbReference type="Proteomes" id="UP000636264">
    <property type="component" value="Unassembled WGS sequence"/>
</dbReference>
<dbReference type="EMBL" id="BMIF01000015">
    <property type="protein sequence ID" value="GGA79265.1"/>
    <property type="molecule type" value="Genomic_DNA"/>
</dbReference>
<dbReference type="PANTHER" id="PTHR43163">
    <property type="entry name" value="DIPEPTIDE TRANSPORT SYSTEM PERMEASE PROTEIN DPPB-RELATED"/>
    <property type="match status" value="1"/>
</dbReference>
<dbReference type="InterPro" id="IPR045621">
    <property type="entry name" value="BPD_transp_1_N"/>
</dbReference>
<evidence type="ECO:0000256" key="7">
    <source>
        <dbReference type="ARBA" id="ARBA00023065"/>
    </source>
</evidence>
<dbReference type="Pfam" id="PF00528">
    <property type="entry name" value="BPD_transp_1"/>
    <property type="match status" value="1"/>
</dbReference>
<feature type="transmembrane region" description="Helical" evidence="11">
    <location>
        <begin position="110"/>
        <end position="133"/>
    </location>
</feature>
<evidence type="ECO:0000256" key="10">
    <source>
        <dbReference type="ARBA" id="ARBA00024202"/>
    </source>
</evidence>
<dbReference type="CDD" id="cd06261">
    <property type="entry name" value="TM_PBP2"/>
    <property type="match status" value="1"/>
</dbReference>
<comment type="similarity">
    <text evidence="10">Belongs to the binding-protein-dependent transport system permease family. OppBC subfamily.</text>
</comment>
<evidence type="ECO:0000256" key="4">
    <source>
        <dbReference type="ARBA" id="ARBA00022596"/>
    </source>
</evidence>
<feature type="transmembrane region" description="Helical" evidence="11">
    <location>
        <begin position="282"/>
        <end position="305"/>
    </location>
</feature>
<keyword evidence="5 11" id="KW-0812">Transmembrane</keyword>
<dbReference type="InterPro" id="IPR035906">
    <property type="entry name" value="MetI-like_sf"/>
</dbReference>
<dbReference type="GO" id="GO:0015099">
    <property type="term" value="F:nickel cation transmembrane transporter activity"/>
    <property type="evidence" value="ECO:0007669"/>
    <property type="project" value="InterPro"/>
</dbReference>
<dbReference type="SUPFAM" id="SSF161098">
    <property type="entry name" value="MetI-like"/>
    <property type="match status" value="1"/>
</dbReference>
<evidence type="ECO:0000313" key="13">
    <source>
        <dbReference type="EMBL" id="GGA79265.1"/>
    </source>
</evidence>
<feature type="transmembrane region" description="Helical" evidence="11">
    <location>
        <begin position="236"/>
        <end position="262"/>
    </location>
</feature>
<feature type="domain" description="ABC transmembrane type-1" evidence="12">
    <location>
        <begin position="104"/>
        <end position="305"/>
    </location>
</feature>
<protein>
    <submittedName>
        <fullName evidence="13">Peptide ABC transporter permease</fullName>
    </submittedName>
</protein>
<dbReference type="Gene3D" id="1.10.3720.10">
    <property type="entry name" value="MetI-like"/>
    <property type="match status" value="1"/>
</dbReference>
<dbReference type="InterPro" id="IPR050045">
    <property type="entry name" value="Opp2B"/>
</dbReference>
<keyword evidence="8" id="KW-0921">Nickel transport</keyword>
<keyword evidence="9 11" id="KW-0472">Membrane</keyword>
<dbReference type="InterPro" id="IPR000515">
    <property type="entry name" value="MetI-like"/>
</dbReference>
<dbReference type="GO" id="GO:0071916">
    <property type="term" value="F:dipeptide transmembrane transporter activity"/>
    <property type="evidence" value="ECO:0007669"/>
    <property type="project" value="TreeGrafter"/>
</dbReference>
<keyword evidence="4" id="KW-0533">Nickel</keyword>
<evidence type="ECO:0000256" key="2">
    <source>
        <dbReference type="ARBA" id="ARBA00022448"/>
    </source>
</evidence>
<proteinExistence type="inferred from homology"/>
<evidence type="ECO:0000256" key="3">
    <source>
        <dbReference type="ARBA" id="ARBA00022475"/>
    </source>
</evidence>
<dbReference type="PROSITE" id="PS50928">
    <property type="entry name" value="ABC_TM1"/>
    <property type="match status" value="1"/>
</dbReference>
<dbReference type="GO" id="GO:0005886">
    <property type="term" value="C:plasma membrane"/>
    <property type="evidence" value="ECO:0007669"/>
    <property type="project" value="UniProtKB-SubCell"/>
</dbReference>
<evidence type="ECO:0000256" key="5">
    <source>
        <dbReference type="ARBA" id="ARBA00022692"/>
    </source>
</evidence>
<dbReference type="AlphaFoldDB" id="A0A916W9U0"/>
<gene>
    <name evidence="13" type="ORF">GCM10011385_36830</name>
</gene>
<keyword evidence="7" id="KW-0406">Ion transport</keyword>
<keyword evidence="2 11" id="KW-0813">Transport</keyword>
<evidence type="ECO:0000256" key="11">
    <source>
        <dbReference type="RuleBase" id="RU363032"/>
    </source>
</evidence>
<evidence type="ECO:0000259" key="12">
    <source>
        <dbReference type="PROSITE" id="PS50928"/>
    </source>
</evidence>
<keyword evidence="3" id="KW-1003">Cell membrane</keyword>
<evidence type="ECO:0000256" key="9">
    <source>
        <dbReference type="ARBA" id="ARBA00023136"/>
    </source>
</evidence>
<comment type="subcellular location">
    <subcellularLocation>
        <location evidence="1 11">Cell membrane</location>
        <topology evidence="1 11">Multi-pass membrane protein</topology>
    </subcellularLocation>
</comment>
<keyword evidence="6 11" id="KW-1133">Transmembrane helix</keyword>